<dbReference type="PROSITE" id="PS51186">
    <property type="entry name" value="GNAT"/>
    <property type="match status" value="1"/>
</dbReference>
<proteinExistence type="predicted"/>
<protein>
    <recommendedName>
        <fullName evidence="1">N-acetyltransferase domain-containing protein</fullName>
    </recommendedName>
</protein>
<dbReference type="Pfam" id="PF00583">
    <property type="entry name" value="Acetyltransf_1"/>
    <property type="match status" value="1"/>
</dbReference>
<evidence type="ECO:0000313" key="3">
    <source>
        <dbReference type="Proteomes" id="UP000228952"/>
    </source>
</evidence>
<dbReference type="CDD" id="cd04301">
    <property type="entry name" value="NAT_SF"/>
    <property type="match status" value="1"/>
</dbReference>
<dbReference type="Proteomes" id="UP000228952">
    <property type="component" value="Unassembled WGS sequence"/>
</dbReference>
<feature type="domain" description="N-acetyltransferase" evidence="1">
    <location>
        <begin position="1"/>
        <end position="143"/>
    </location>
</feature>
<dbReference type="InterPro" id="IPR000182">
    <property type="entry name" value="GNAT_dom"/>
</dbReference>
<sequence length="143" mass="16433">MEIRLGTIPEVLKIDEKIKEFDPGHISAKLDKFNVPSLIVLIASENGIDIGYSISYDEFHDGSIHACYGGVLHEYRGKGVYSKLAEKRAQIAKEKGYTSIKLYTRNKRREILTYLITRGWNIMGFIPKKDLEDNRILFEKQLV</sequence>
<dbReference type="SUPFAM" id="SSF55729">
    <property type="entry name" value="Acyl-CoA N-acyltransferases (Nat)"/>
    <property type="match status" value="1"/>
</dbReference>
<dbReference type="GO" id="GO:0016747">
    <property type="term" value="F:acyltransferase activity, transferring groups other than amino-acyl groups"/>
    <property type="evidence" value="ECO:0007669"/>
    <property type="project" value="InterPro"/>
</dbReference>
<dbReference type="Gene3D" id="3.40.630.30">
    <property type="match status" value="1"/>
</dbReference>
<name>A0A2M7W0R4_9BACT</name>
<dbReference type="EMBL" id="PFQB01000120">
    <property type="protein sequence ID" value="PJA12276.1"/>
    <property type="molecule type" value="Genomic_DNA"/>
</dbReference>
<accession>A0A2M7W0R4</accession>
<evidence type="ECO:0000313" key="2">
    <source>
        <dbReference type="EMBL" id="PJA12276.1"/>
    </source>
</evidence>
<comment type="caution">
    <text evidence="2">The sequence shown here is derived from an EMBL/GenBank/DDBJ whole genome shotgun (WGS) entry which is preliminary data.</text>
</comment>
<organism evidence="2 3">
    <name type="scientific">Candidatus Dojkabacteria bacterium CG_4_10_14_0_2_um_filter_Dojkabacteria_WS6_41_15</name>
    <dbReference type="NCBI Taxonomy" id="2014249"/>
    <lineage>
        <taxon>Bacteria</taxon>
        <taxon>Candidatus Dojkabacteria</taxon>
    </lineage>
</organism>
<gene>
    <name evidence="2" type="ORF">COX64_04890</name>
</gene>
<reference evidence="3" key="1">
    <citation type="submission" date="2017-09" db="EMBL/GenBank/DDBJ databases">
        <title>Depth-based differentiation of microbial function through sediment-hosted aquifers and enrichment of novel symbionts in the deep terrestrial subsurface.</title>
        <authorList>
            <person name="Probst A.J."/>
            <person name="Ladd B."/>
            <person name="Jarett J.K."/>
            <person name="Geller-Mcgrath D.E."/>
            <person name="Sieber C.M.K."/>
            <person name="Emerson J.B."/>
            <person name="Anantharaman K."/>
            <person name="Thomas B.C."/>
            <person name="Malmstrom R."/>
            <person name="Stieglmeier M."/>
            <person name="Klingl A."/>
            <person name="Woyke T."/>
            <person name="Ryan C.M."/>
            <person name="Banfield J.F."/>
        </authorList>
    </citation>
    <scope>NUCLEOTIDE SEQUENCE [LARGE SCALE GENOMIC DNA]</scope>
</reference>
<dbReference type="AlphaFoldDB" id="A0A2M7W0R4"/>
<evidence type="ECO:0000259" key="1">
    <source>
        <dbReference type="PROSITE" id="PS51186"/>
    </source>
</evidence>
<dbReference type="InterPro" id="IPR016181">
    <property type="entry name" value="Acyl_CoA_acyltransferase"/>
</dbReference>